<dbReference type="InterPro" id="IPR011009">
    <property type="entry name" value="Kinase-like_dom_sf"/>
</dbReference>
<dbReference type="PROSITE" id="PS50011">
    <property type="entry name" value="PROTEIN_KINASE_DOM"/>
    <property type="match status" value="1"/>
</dbReference>
<keyword evidence="1" id="KW-0723">Serine/threonine-protein kinase</keyword>
<dbReference type="OrthoDB" id="5979581at2759"/>
<sequence length="429" mass="47561">MSTSTAAEDFYPPIEGVEELGKYRPGGLLPVRINDTFDRGRYRVLHKLGYGASSTIWLARDQSANRSRLVSLKIHSADTSSAADAVEPAVSAHLEQFSKSTGHPGAGFCRMIRGRFMHKALSGDSHLCQVSELAGPDLGTLTSWGPSGSGPRRLRADVARTVAKQVALAVDCMHDAGIVHGDITPSNILFRIPPAQSWTDDEVRIVLGPCETWTEDTPLGPIEVTETIDVQRFSNLNIMQPDILLSDFGQSFVATRKPAGYRAATQIKFMAPEAYFDGDASFASDVWALGCVLFHIRAGFSPFDGWFDHPDATFEQMVRTLGRLPDPWWAAWDARRALFDEDGRPLAKPGAANVPAQTHSLRELAYQIGRQDEPSDDFHHSMLEEPGTPLNEKEISLLQDLLTKMLRYHPEERITLKEVVAHPWFDVER</sequence>
<keyword evidence="4 7" id="KW-0418">Kinase</keyword>
<dbReference type="InterPro" id="IPR051175">
    <property type="entry name" value="CLK_kinases"/>
</dbReference>
<dbReference type="GO" id="GO:0005634">
    <property type="term" value="C:nucleus"/>
    <property type="evidence" value="ECO:0007669"/>
    <property type="project" value="TreeGrafter"/>
</dbReference>
<protein>
    <submittedName>
        <fullName evidence="7">Serine/threonine-protein kinase</fullName>
    </submittedName>
</protein>
<accession>A0A9P3FW25</accession>
<dbReference type="InterPro" id="IPR008266">
    <property type="entry name" value="Tyr_kinase_AS"/>
</dbReference>
<dbReference type="AlphaFoldDB" id="A0A9P3FW25"/>
<dbReference type="GO" id="GO:0005524">
    <property type="term" value="F:ATP binding"/>
    <property type="evidence" value="ECO:0007669"/>
    <property type="project" value="UniProtKB-KW"/>
</dbReference>
<evidence type="ECO:0000256" key="1">
    <source>
        <dbReference type="ARBA" id="ARBA00022527"/>
    </source>
</evidence>
<gene>
    <name evidence="7" type="ORF">PsYK624_002140</name>
</gene>
<evidence type="ECO:0000313" key="7">
    <source>
        <dbReference type="EMBL" id="GJE84138.1"/>
    </source>
</evidence>
<keyword evidence="8" id="KW-1185">Reference proteome</keyword>
<keyword evidence="5" id="KW-0067">ATP-binding</keyword>
<evidence type="ECO:0000256" key="2">
    <source>
        <dbReference type="ARBA" id="ARBA00022679"/>
    </source>
</evidence>
<dbReference type="Pfam" id="PF00069">
    <property type="entry name" value="Pkinase"/>
    <property type="match status" value="1"/>
</dbReference>
<evidence type="ECO:0000256" key="4">
    <source>
        <dbReference type="ARBA" id="ARBA00022777"/>
    </source>
</evidence>
<keyword evidence="2" id="KW-0808">Transferase</keyword>
<feature type="domain" description="Protein kinase" evidence="6">
    <location>
        <begin position="42"/>
        <end position="425"/>
    </location>
</feature>
<reference evidence="7 8" key="1">
    <citation type="submission" date="2021-08" db="EMBL/GenBank/DDBJ databases">
        <title>Draft Genome Sequence of Phanerochaete sordida strain YK-624.</title>
        <authorList>
            <person name="Mori T."/>
            <person name="Dohra H."/>
            <person name="Suzuki T."/>
            <person name="Kawagishi H."/>
            <person name="Hirai H."/>
        </authorList>
    </citation>
    <scope>NUCLEOTIDE SEQUENCE [LARGE SCALE GENOMIC DNA]</scope>
    <source>
        <strain evidence="7 8">YK-624</strain>
    </source>
</reference>
<dbReference type="Gene3D" id="1.10.510.10">
    <property type="entry name" value="Transferase(Phosphotransferase) domain 1"/>
    <property type="match status" value="1"/>
</dbReference>
<evidence type="ECO:0000313" key="8">
    <source>
        <dbReference type="Proteomes" id="UP000703269"/>
    </source>
</evidence>
<dbReference type="GO" id="GO:0043484">
    <property type="term" value="P:regulation of RNA splicing"/>
    <property type="evidence" value="ECO:0007669"/>
    <property type="project" value="TreeGrafter"/>
</dbReference>
<dbReference type="Proteomes" id="UP000703269">
    <property type="component" value="Unassembled WGS sequence"/>
</dbReference>
<dbReference type="EMBL" id="BPQB01000001">
    <property type="protein sequence ID" value="GJE84138.1"/>
    <property type="molecule type" value="Genomic_DNA"/>
</dbReference>
<dbReference type="SUPFAM" id="SSF56112">
    <property type="entry name" value="Protein kinase-like (PK-like)"/>
    <property type="match status" value="1"/>
</dbReference>
<evidence type="ECO:0000256" key="3">
    <source>
        <dbReference type="ARBA" id="ARBA00022741"/>
    </source>
</evidence>
<dbReference type="PROSITE" id="PS00109">
    <property type="entry name" value="PROTEIN_KINASE_TYR"/>
    <property type="match status" value="1"/>
</dbReference>
<dbReference type="Gene3D" id="3.30.200.20">
    <property type="entry name" value="Phosphorylase Kinase, domain 1"/>
    <property type="match status" value="1"/>
</dbReference>
<dbReference type="InterPro" id="IPR000719">
    <property type="entry name" value="Prot_kinase_dom"/>
</dbReference>
<dbReference type="GO" id="GO:0004674">
    <property type="term" value="F:protein serine/threonine kinase activity"/>
    <property type="evidence" value="ECO:0007669"/>
    <property type="project" value="UniProtKB-KW"/>
</dbReference>
<dbReference type="PANTHER" id="PTHR45646:SF11">
    <property type="entry name" value="SERINE_THREONINE-PROTEIN KINASE DOA"/>
    <property type="match status" value="1"/>
</dbReference>
<evidence type="ECO:0000256" key="5">
    <source>
        <dbReference type="ARBA" id="ARBA00022840"/>
    </source>
</evidence>
<organism evidence="7 8">
    <name type="scientific">Phanerochaete sordida</name>
    <dbReference type="NCBI Taxonomy" id="48140"/>
    <lineage>
        <taxon>Eukaryota</taxon>
        <taxon>Fungi</taxon>
        <taxon>Dikarya</taxon>
        <taxon>Basidiomycota</taxon>
        <taxon>Agaricomycotina</taxon>
        <taxon>Agaricomycetes</taxon>
        <taxon>Polyporales</taxon>
        <taxon>Phanerochaetaceae</taxon>
        <taxon>Phanerochaete</taxon>
    </lineage>
</organism>
<dbReference type="SMART" id="SM00220">
    <property type="entry name" value="S_TKc"/>
    <property type="match status" value="1"/>
</dbReference>
<dbReference type="PANTHER" id="PTHR45646">
    <property type="entry name" value="SERINE/THREONINE-PROTEIN KINASE DOA-RELATED"/>
    <property type="match status" value="1"/>
</dbReference>
<name>A0A9P3FW25_9APHY</name>
<comment type="caution">
    <text evidence="7">The sequence shown here is derived from an EMBL/GenBank/DDBJ whole genome shotgun (WGS) entry which is preliminary data.</text>
</comment>
<proteinExistence type="predicted"/>
<evidence type="ECO:0000259" key="6">
    <source>
        <dbReference type="PROSITE" id="PS50011"/>
    </source>
</evidence>
<keyword evidence="3" id="KW-0547">Nucleotide-binding</keyword>